<keyword evidence="3" id="KW-1185">Reference proteome</keyword>
<dbReference type="Proteomes" id="UP000265768">
    <property type="component" value="Unassembled WGS sequence"/>
</dbReference>
<dbReference type="GO" id="GO:0016811">
    <property type="term" value="F:hydrolase activity, acting on carbon-nitrogen (but not peptide) bonds, in linear amides"/>
    <property type="evidence" value="ECO:0007669"/>
    <property type="project" value="InterPro"/>
</dbReference>
<dbReference type="PANTHER" id="PTHR11647:SF1">
    <property type="entry name" value="COLLAPSIN RESPONSE MEDIATOR PROTEIN"/>
    <property type="match status" value="1"/>
</dbReference>
<protein>
    <submittedName>
        <fullName evidence="2">D-aminoacylase</fullName>
    </submittedName>
</protein>
<organism evidence="2 3">
    <name type="scientific">Bailinhaonella thermotolerans</name>
    <dbReference type="NCBI Taxonomy" id="1070861"/>
    <lineage>
        <taxon>Bacteria</taxon>
        <taxon>Bacillati</taxon>
        <taxon>Actinomycetota</taxon>
        <taxon>Actinomycetes</taxon>
        <taxon>Streptosporangiales</taxon>
        <taxon>Streptosporangiaceae</taxon>
        <taxon>Bailinhaonella</taxon>
    </lineage>
</organism>
<dbReference type="SUPFAM" id="SSF51338">
    <property type="entry name" value="Composite domain of metallo-dependent hydrolases"/>
    <property type="match status" value="1"/>
</dbReference>
<dbReference type="GO" id="GO:0005829">
    <property type="term" value="C:cytosol"/>
    <property type="evidence" value="ECO:0007669"/>
    <property type="project" value="TreeGrafter"/>
</dbReference>
<dbReference type="InterPro" id="IPR023100">
    <property type="entry name" value="D-aminoacylase_insert_dom_sf"/>
</dbReference>
<dbReference type="InterPro" id="IPR050378">
    <property type="entry name" value="Metallo-dep_Hydrolases_sf"/>
</dbReference>
<reference evidence="2 3" key="1">
    <citation type="submission" date="2018-09" db="EMBL/GenBank/DDBJ databases">
        <title>YIM 75507 draft genome.</title>
        <authorList>
            <person name="Tang S."/>
            <person name="Feng Y."/>
        </authorList>
    </citation>
    <scope>NUCLEOTIDE SEQUENCE [LARGE SCALE GENOMIC DNA]</scope>
    <source>
        <strain evidence="2 3">YIM 75507</strain>
    </source>
</reference>
<gene>
    <name evidence="2" type="ORF">D5H75_07535</name>
</gene>
<dbReference type="OrthoDB" id="9766983at2"/>
<dbReference type="InterPro" id="IPR011059">
    <property type="entry name" value="Metal-dep_hydrolase_composite"/>
</dbReference>
<dbReference type="Gene3D" id="2.30.40.10">
    <property type="entry name" value="Urease, subunit C, domain 1"/>
    <property type="match status" value="1"/>
</dbReference>
<evidence type="ECO:0000313" key="2">
    <source>
        <dbReference type="EMBL" id="RJL34651.1"/>
    </source>
</evidence>
<dbReference type="AlphaFoldDB" id="A0A3A4B8W4"/>
<dbReference type="Pfam" id="PF07969">
    <property type="entry name" value="Amidohydro_3"/>
    <property type="match status" value="1"/>
</dbReference>
<feature type="domain" description="Amidohydrolase 3" evidence="1">
    <location>
        <begin position="40"/>
        <end position="494"/>
    </location>
</feature>
<comment type="caution">
    <text evidence="2">The sequence shown here is derived from an EMBL/GenBank/DDBJ whole genome shotgun (WGS) entry which is preliminary data.</text>
</comment>
<dbReference type="InterPro" id="IPR032466">
    <property type="entry name" value="Metal_Hydrolase"/>
</dbReference>
<dbReference type="SUPFAM" id="SSF51556">
    <property type="entry name" value="Metallo-dependent hydrolases"/>
    <property type="match status" value="1"/>
</dbReference>
<dbReference type="GO" id="GO:0016812">
    <property type="term" value="F:hydrolase activity, acting on carbon-nitrogen (but not peptide) bonds, in cyclic amides"/>
    <property type="evidence" value="ECO:0007669"/>
    <property type="project" value="TreeGrafter"/>
</dbReference>
<accession>A0A3A4B8W4</accession>
<proteinExistence type="predicted"/>
<dbReference type="InterPro" id="IPR013108">
    <property type="entry name" value="Amidohydro_3"/>
</dbReference>
<dbReference type="Gene3D" id="3.20.20.140">
    <property type="entry name" value="Metal-dependent hydrolases"/>
    <property type="match status" value="1"/>
</dbReference>
<dbReference type="Gene3D" id="3.30.1490.130">
    <property type="entry name" value="D-aminoacylase. Domain 3"/>
    <property type="match status" value="1"/>
</dbReference>
<name>A0A3A4B8W4_9ACTN</name>
<sequence length="516" mass="54567">MIRGGIVYDGSGGPAARADVGVTGGRIAEVGDLSAARAEREIDAAGRHVLPGFVDAHVHGETAVHDPAVQLAALRQGVTTFVLGQDGLSFAPAGPATLRYVNRYFAAVNGRHPGDAPVTVAGLLASYHRRTRLNTAYLVPHGTLRYEVMGPAERAPDAAELAAMERLLDRGLEEGAAGVSTGLEYAPGRYAQVPELAALARRAAARGLPYVTHMRGYETAAPAAMAEVREIALASGAAAHVSHYHGPADDLIADVDRLRGEGVDLTYDSYPYLRGCSILSMVTLPPWIPVADVDAAVAALADPAVRDRLDREWFAARPEVWPRVTLSHVPSEEYAWAEGLAFPEAAERAGMPPGRFCCELLVATELEAGCVFGQPPTNSEESVRALMRHEAHVGGSDGIYAGGHPHPRGWGAFARYLRRHVVELGDWTWERAAVHLASRTADRFGLSDRGRVRRGAAADLVVLDPAAIADAATYENPREPAIGVDHVLVNGEVVLTGGALAAALPGEALTPSGSRP</sequence>
<dbReference type="EMBL" id="QZEY01000002">
    <property type="protein sequence ID" value="RJL34651.1"/>
    <property type="molecule type" value="Genomic_DNA"/>
</dbReference>
<evidence type="ECO:0000259" key="1">
    <source>
        <dbReference type="Pfam" id="PF07969"/>
    </source>
</evidence>
<dbReference type="PANTHER" id="PTHR11647">
    <property type="entry name" value="HYDRANTOINASE/DIHYDROPYRIMIDINASE FAMILY MEMBER"/>
    <property type="match status" value="1"/>
</dbReference>
<evidence type="ECO:0000313" key="3">
    <source>
        <dbReference type="Proteomes" id="UP000265768"/>
    </source>
</evidence>